<dbReference type="AlphaFoldDB" id="A0A2N1IMA3"/>
<evidence type="ECO:0000313" key="2">
    <source>
        <dbReference type="EMBL" id="PKI19393.1"/>
    </source>
</evidence>
<name>A0A2N1IMA3_9PSED</name>
<accession>A0A2N1IMA3</accession>
<evidence type="ECO:0000313" key="3">
    <source>
        <dbReference type="Proteomes" id="UP000233399"/>
    </source>
</evidence>
<dbReference type="Proteomes" id="UP000233399">
    <property type="component" value="Unassembled WGS sequence"/>
</dbReference>
<evidence type="ECO:0000256" key="1">
    <source>
        <dbReference type="SAM" id="MobiDB-lite"/>
    </source>
</evidence>
<comment type="caution">
    <text evidence="2">The sequence shown here is derived from an EMBL/GenBank/DDBJ whole genome shotgun (WGS) entry which is preliminary data.</text>
</comment>
<organism evidence="2 3">
    <name type="scientific">Pseudomonas monteilii</name>
    <dbReference type="NCBI Taxonomy" id="76759"/>
    <lineage>
        <taxon>Bacteria</taxon>
        <taxon>Pseudomonadati</taxon>
        <taxon>Pseudomonadota</taxon>
        <taxon>Gammaproteobacteria</taxon>
        <taxon>Pseudomonadales</taxon>
        <taxon>Pseudomonadaceae</taxon>
        <taxon>Pseudomonas</taxon>
    </lineage>
</organism>
<reference evidence="2 3" key="1">
    <citation type="submission" date="2017-12" db="EMBL/GenBank/DDBJ databases">
        <title>Isolation and characterization of an aerobic denitrifying Pseudomonas monteilii CY06 from aquaculture ponds.</title>
        <authorList>
            <person name="Ma Q."/>
            <person name="Cai Y."/>
            <person name="He Z."/>
        </authorList>
    </citation>
    <scope>NUCLEOTIDE SEQUENCE [LARGE SCALE GENOMIC DNA]</scope>
    <source>
        <strain evidence="2 3">CY06</strain>
    </source>
</reference>
<evidence type="ECO:0008006" key="4">
    <source>
        <dbReference type="Google" id="ProtNLM"/>
    </source>
</evidence>
<protein>
    <recommendedName>
        <fullName evidence="4">Prophage PssSM-03</fullName>
    </recommendedName>
</protein>
<dbReference type="RefSeq" id="WP_101196674.1">
    <property type="nucleotide sequence ID" value="NZ_PJCG01000061.1"/>
</dbReference>
<feature type="compositionally biased region" description="Gly residues" evidence="1">
    <location>
        <begin position="96"/>
        <end position="105"/>
    </location>
</feature>
<dbReference type="EMBL" id="PJCG01000061">
    <property type="protein sequence ID" value="PKI19393.1"/>
    <property type="molecule type" value="Genomic_DNA"/>
</dbReference>
<feature type="region of interest" description="Disordered" evidence="1">
    <location>
        <begin position="76"/>
        <end position="105"/>
    </location>
</feature>
<proteinExistence type="predicted"/>
<sequence length="105" mass="11234">MKKSHGPAFRKELIELVQCPLCRGRAVTKGLFYELPCDHCNASGFVAAATGEALALDELVTQLSMALQAAHRQIEQLKNPQASGPEATYQGSNRRGAGGTNYTGD</sequence>
<gene>
    <name evidence="2" type="ORF">CXB65_23180</name>
</gene>